<evidence type="ECO:0000313" key="2">
    <source>
        <dbReference type="EMBL" id="GBP23862.1"/>
    </source>
</evidence>
<feature type="compositionally biased region" description="Basic residues" evidence="1">
    <location>
        <begin position="75"/>
        <end position="94"/>
    </location>
</feature>
<feature type="region of interest" description="Disordered" evidence="1">
    <location>
        <begin position="41"/>
        <end position="94"/>
    </location>
</feature>
<sequence>METFRRRRQIIHGTIKSSPGAHVCEEHAYRKAFMHKYIRSNGNDSPAVEAPRAPRDTVDGGRRIRDYSVTGSVMRGRRGSGRPRGAGRRTRAIV</sequence>
<keyword evidence="3" id="KW-1185">Reference proteome</keyword>
<dbReference type="Proteomes" id="UP000299102">
    <property type="component" value="Unassembled WGS sequence"/>
</dbReference>
<name>A0A4C1UD20_EUMVA</name>
<gene>
    <name evidence="2" type="ORF">EVAR_86239_1</name>
</gene>
<proteinExistence type="predicted"/>
<evidence type="ECO:0000313" key="3">
    <source>
        <dbReference type="Proteomes" id="UP000299102"/>
    </source>
</evidence>
<feature type="compositionally biased region" description="Basic and acidic residues" evidence="1">
    <location>
        <begin position="52"/>
        <end position="66"/>
    </location>
</feature>
<dbReference type="AlphaFoldDB" id="A0A4C1UD20"/>
<organism evidence="2 3">
    <name type="scientific">Eumeta variegata</name>
    <name type="common">Bagworm moth</name>
    <name type="synonym">Eumeta japonica</name>
    <dbReference type="NCBI Taxonomy" id="151549"/>
    <lineage>
        <taxon>Eukaryota</taxon>
        <taxon>Metazoa</taxon>
        <taxon>Ecdysozoa</taxon>
        <taxon>Arthropoda</taxon>
        <taxon>Hexapoda</taxon>
        <taxon>Insecta</taxon>
        <taxon>Pterygota</taxon>
        <taxon>Neoptera</taxon>
        <taxon>Endopterygota</taxon>
        <taxon>Lepidoptera</taxon>
        <taxon>Glossata</taxon>
        <taxon>Ditrysia</taxon>
        <taxon>Tineoidea</taxon>
        <taxon>Psychidae</taxon>
        <taxon>Oiketicinae</taxon>
        <taxon>Eumeta</taxon>
    </lineage>
</organism>
<dbReference type="EMBL" id="BGZK01000154">
    <property type="protein sequence ID" value="GBP23862.1"/>
    <property type="molecule type" value="Genomic_DNA"/>
</dbReference>
<comment type="caution">
    <text evidence="2">The sequence shown here is derived from an EMBL/GenBank/DDBJ whole genome shotgun (WGS) entry which is preliminary data.</text>
</comment>
<evidence type="ECO:0000256" key="1">
    <source>
        <dbReference type="SAM" id="MobiDB-lite"/>
    </source>
</evidence>
<protein>
    <submittedName>
        <fullName evidence="2">Uncharacterized protein</fullName>
    </submittedName>
</protein>
<reference evidence="2 3" key="1">
    <citation type="journal article" date="2019" name="Commun. Biol.">
        <title>The bagworm genome reveals a unique fibroin gene that provides high tensile strength.</title>
        <authorList>
            <person name="Kono N."/>
            <person name="Nakamura H."/>
            <person name="Ohtoshi R."/>
            <person name="Tomita M."/>
            <person name="Numata K."/>
            <person name="Arakawa K."/>
        </authorList>
    </citation>
    <scope>NUCLEOTIDE SEQUENCE [LARGE SCALE GENOMIC DNA]</scope>
</reference>
<accession>A0A4C1UD20</accession>